<accession>A0ABD1I5K9</accession>
<evidence type="ECO:0000256" key="1">
    <source>
        <dbReference type="SAM" id="MobiDB-lite"/>
    </source>
</evidence>
<evidence type="ECO:0000259" key="2">
    <source>
        <dbReference type="Pfam" id="PF06911"/>
    </source>
</evidence>
<dbReference type="Proteomes" id="UP001567538">
    <property type="component" value="Unassembled WGS sequence"/>
</dbReference>
<evidence type="ECO:0000313" key="4">
    <source>
        <dbReference type="Proteomes" id="UP001567538"/>
    </source>
</evidence>
<name>A0ABD1I5K9_SALDI</name>
<feature type="domain" description="Senescence" evidence="2">
    <location>
        <begin position="174"/>
        <end position="310"/>
    </location>
</feature>
<dbReference type="AlphaFoldDB" id="A0ABD1I5K9"/>
<dbReference type="Pfam" id="PF06911">
    <property type="entry name" value="Senescence"/>
    <property type="match status" value="1"/>
</dbReference>
<proteinExistence type="predicted"/>
<feature type="compositionally biased region" description="Polar residues" evidence="1">
    <location>
        <begin position="7"/>
        <end position="27"/>
    </location>
</feature>
<dbReference type="PANTHER" id="PTHR21068">
    <property type="entry name" value="SPARTIN"/>
    <property type="match status" value="1"/>
</dbReference>
<evidence type="ECO:0000313" key="3">
    <source>
        <dbReference type="EMBL" id="KAL1563264.1"/>
    </source>
</evidence>
<keyword evidence="4" id="KW-1185">Reference proteome</keyword>
<organism evidence="3 4">
    <name type="scientific">Salvia divinorum</name>
    <name type="common">Maria pastora</name>
    <name type="synonym">Diviner's sage</name>
    <dbReference type="NCBI Taxonomy" id="28513"/>
    <lineage>
        <taxon>Eukaryota</taxon>
        <taxon>Viridiplantae</taxon>
        <taxon>Streptophyta</taxon>
        <taxon>Embryophyta</taxon>
        <taxon>Tracheophyta</taxon>
        <taxon>Spermatophyta</taxon>
        <taxon>Magnoliopsida</taxon>
        <taxon>eudicotyledons</taxon>
        <taxon>Gunneridae</taxon>
        <taxon>Pentapetalae</taxon>
        <taxon>asterids</taxon>
        <taxon>lamiids</taxon>
        <taxon>Lamiales</taxon>
        <taxon>Lamiaceae</taxon>
        <taxon>Nepetoideae</taxon>
        <taxon>Mentheae</taxon>
        <taxon>Salviinae</taxon>
        <taxon>Salvia</taxon>
        <taxon>Salvia subgen. Calosphace</taxon>
    </lineage>
</organism>
<sequence>MKCCRPTKSTTERNLSQQASNYPQNNSSINVRRDSLLRIPECRVILMNEGEAVELATGDLEFQWISDGNVALVGEELQWPLTKDEPVVKLDALNYPFSLEMNDGQPLSYGMAFAESSGGLLGLLDVLGLDGDVLLTKHCSFIAGPKKRNVGIDWKEFAPAVDKYSTLLGQTFAKGTGHFIRGIFRCTEAYTNKVQEIGEKILIPASLDKALIHATKLTKMTDEITKTMLNVVEEASESVEEVRLASNDAVKKLLEATETARDEAMKARADAVQTAVTHRCGKRAGEREITGHVFQIVGNCASVVCNIFKIRKATNTLWTAICCSDSKKKMD</sequence>
<dbReference type="EMBL" id="JBEAFC010000003">
    <property type="protein sequence ID" value="KAL1563264.1"/>
    <property type="molecule type" value="Genomic_DNA"/>
</dbReference>
<gene>
    <name evidence="3" type="ORF">AAHA92_05751</name>
</gene>
<reference evidence="3 4" key="1">
    <citation type="submission" date="2024-06" db="EMBL/GenBank/DDBJ databases">
        <title>A chromosome level genome sequence of Diviner's sage (Salvia divinorum).</title>
        <authorList>
            <person name="Ford S.A."/>
            <person name="Ro D.-K."/>
            <person name="Ness R.W."/>
            <person name="Phillips M.A."/>
        </authorList>
    </citation>
    <scope>NUCLEOTIDE SEQUENCE [LARGE SCALE GENOMIC DNA]</scope>
    <source>
        <strain evidence="3">SAF-2024a</strain>
        <tissue evidence="3">Leaf</tissue>
    </source>
</reference>
<dbReference type="InterPro" id="IPR045036">
    <property type="entry name" value="Spartin-like"/>
</dbReference>
<protein>
    <submittedName>
        <fullName evidence="3">Senescence/dehydration-associated protein, chloroplastic-like</fullName>
    </submittedName>
</protein>
<dbReference type="InterPro" id="IPR009686">
    <property type="entry name" value="Senescence/spartin_C"/>
</dbReference>
<feature type="region of interest" description="Disordered" evidence="1">
    <location>
        <begin position="1"/>
        <end position="27"/>
    </location>
</feature>
<comment type="caution">
    <text evidence="3">The sequence shown here is derived from an EMBL/GenBank/DDBJ whole genome shotgun (WGS) entry which is preliminary data.</text>
</comment>
<dbReference type="PANTHER" id="PTHR21068:SF36">
    <property type="entry name" value="SENESCENCE_DEHYDRATION-ASSOCIATED PROTEIN-LIKE PROTEIN"/>
    <property type="match status" value="1"/>
</dbReference>